<sequence>GGPRARRAKRSAARPGGRRRSCPPAPGGSAAAWPAEPRSQAPSRRAV</sequence>
<gene>
    <name evidence="2" type="ORF">AVDCRST_MAG77-776</name>
</gene>
<dbReference type="AlphaFoldDB" id="A0A6J4HGU4"/>
<dbReference type="EMBL" id="CADCTC010000035">
    <property type="protein sequence ID" value="CAA9222786.1"/>
    <property type="molecule type" value="Genomic_DNA"/>
</dbReference>
<evidence type="ECO:0000256" key="1">
    <source>
        <dbReference type="SAM" id="MobiDB-lite"/>
    </source>
</evidence>
<reference evidence="2" key="1">
    <citation type="submission" date="2020-02" db="EMBL/GenBank/DDBJ databases">
        <authorList>
            <person name="Meier V. D."/>
        </authorList>
    </citation>
    <scope>NUCLEOTIDE SEQUENCE</scope>
    <source>
        <strain evidence="2">AVDCRST_MAG77</strain>
    </source>
</reference>
<feature type="region of interest" description="Disordered" evidence="1">
    <location>
        <begin position="1"/>
        <end position="47"/>
    </location>
</feature>
<organism evidence="2">
    <name type="scientific">uncultured Chloroflexota bacterium</name>
    <dbReference type="NCBI Taxonomy" id="166587"/>
    <lineage>
        <taxon>Bacteria</taxon>
        <taxon>Bacillati</taxon>
        <taxon>Chloroflexota</taxon>
        <taxon>environmental samples</taxon>
    </lineage>
</organism>
<feature type="non-terminal residue" evidence="2">
    <location>
        <position position="47"/>
    </location>
</feature>
<feature type="compositionally biased region" description="Basic residues" evidence="1">
    <location>
        <begin position="1"/>
        <end position="21"/>
    </location>
</feature>
<accession>A0A6J4HGU4</accession>
<evidence type="ECO:0000313" key="2">
    <source>
        <dbReference type="EMBL" id="CAA9222786.1"/>
    </source>
</evidence>
<feature type="compositionally biased region" description="Low complexity" evidence="1">
    <location>
        <begin position="27"/>
        <end position="37"/>
    </location>
</feature>
<feature type="non-terminal residue" evidence="2">
    <location>
        <position position="1"/>
    </location>
</feature>
<protein>
    <submittedName>
        <fullName evidence="2">Uncharacterized protein</fullName>
    </submittedName>
</protein>
<proteinExistence type="predicted"/>
<name>A0A6J4HGU4_9CHLR</name>